<proteinExistence type="predicted"/>
<dbReference type="Proteomes" id="UP001519325">
    <property type="component" value="Unassembled WGS sequence"/>
</dbReference>
<comment type="caution">
    <text evidence="2">The sequence shown here is derived from an EMBL/GenBank/DDBJ whole genome shotgun (WGS) entry which is preliminary data.</text>
</comment>
<dbReference type="RefSeq" id="WP_209889995.1">
    <property type="nucleotide sequence ID" value="NZ_JAGGMR010000001.1"/>
</dbReference>
<protein>
    <submittedName>
        <fullName evidence="2">Uncharacterized protein</fullName>
    </submittedName>
</protein>
<accession>A0ABS4QES2</accession>
<dbReference type="EMBL" id="JAGGMR010000001">
    <property type="protein sequence ID" value="MBP2190199.1"/>
    <property type="molecule type" value="Genomic_DNA"/>
</dbReference>
<evidence type="ECO:0000256" key="1">
    <source>
        <dbReference type="SAM" id="MobiDB-lite"/>
    </source>
</evidence>
<evidence type="ECO:0000313" key="2">
    <source>
        <dbReference type="EMBL" id="MBP2190199.1"/>
    </source>
</evidence>
<evidence type="ECO:0000313" key="3">
    <source>
        <dbReference type="Proteomes" id="UP001519325"/>
    </source>
</evidence>
<name>A0ABS4QES2_9NOCA</name>
<keyword evidence="3" id="KW-1185">Reference proteome</keyword>
<sequence>MTLMLEGRANRKPAAGAGRHDRCHRFRGGGLVLAMAGAMTALFTSVAPAADAIPVSVLAHTQKSSASAAPLTGAGLTVDLAAALDLESQGITANAGKPAQEVDGGIQLPVDEGGSKLQYENKRIVGGTIVLDGAIELAKGEEKLTISSMKYDFESGALTATVGDEPGMAFGAVIAHDNVEVVLPGETTKATLKLANQGIKLDAGFIAAVDKAFGTNLSTDIDTDAGIDANLEADVDLAKGNELNADLIVALGLDSDIDLDGGVEGLQGAVLDLDIDLL</sequence>
<organism evidence="2 3">
    <name type="scientific">Nocardia goodfellowii</name>
    <dbReference type="NCBI Taxonomy" id="882446"/>
    <lineage>
        <taxon>Bacteria</taxon>
        <taxon>Bacillati</taxon>
        <taxon>Actinomycetota</taxon>
        <taxon>Actinomycetes</taxon>
        <taxon>Mycobacteriales</taxon>
        <taxon>Nocardiaceae</taxon>
        <taxon>Nocardia</taxon>
    </lineage>
</organism>
<reference evidence="2 3" key="1">
    <citation type="submission" date="2021-03" db="EMBL/GenBank/DDBJ databases">
        <title>Sequencing the genomes of 1000 actinobacteria strains.</title>
        <authorList>
            <person name="Klenk H.-P."/>
        </authorList>
    </citation>
    <scope>NUCLEOTIDE SEQUENCE [LARGE SCALE GENOMIC DNA]</scope>
    <source>
        <strain evidence="2 3">DSM 45516</strain>
    </source>
</reference>
<feature type="region of interest" description="Disordered" evidence="1">
    <location>
        <begin position="1"/>
        <end position="21"/>
    </location>
</feature>
<gene>
    <name evidence="2" type="ORF">BJ987_003100</name>
</gene>